<name>A0A5N5Q730_PANHP</name>
<dbReference type="EMBL" id="VFJC01000002">
    <property type="protein sequence ID" value="KAB5587108.1"/>
    <property type="molecule type" value="Genomic_DNA"/>
</dbReference>
<keyword evidence="4" id="KW-1185">Reference proteome</keyword>
<feature type="signal peptide" evidence="2">
    <location>
        <begin position="1"/>
        <end position="19"/>
    </location>
</feature>
<sequence length="206" mass="23371">MARVSLLCYLGALVWSCAADLCLNSCSLTSKNISYTCKNISTGTGYTFRVPQSVPTECLKRCEHGWYHKNNTFLADSKEPHVGNLPEPIVEVTLLSLTTYTCLDGPYWKMDCQCSRSANFVASYVADKSFKDLSVKNDEAETCSYNATFHFLWLLSIPVFMMVALLVWYCKRKGHAKRLSCMKIPGDQQVLKCSNQPFWHHQLCHD</sequence>
<feature type="chain" id="PRO_5024303927" evidence="2">
    <location>
        <begin position="20"/>
        <end position="206"/>
    </location>
</feature>
<dbReference type="AlphaFoldDB" id="A0A5N5Q730"/>
<feature type="transmembrane region" description="Helical" evidence="1">
    <location>
        <begin position="151"/>
        <end position="170"/>
    </location>
</feature>
<evidence type="ECO:0000256" key="2">
    <source>
        <dbReference type="SAM" id="SignalP"/>
    </source>
</evidence>
<evidence type="ECO:0000256" key="1">
    <source>
        <dbReference type="SAM" id="Phobius"/>
    </source>
</evidence>
<gene>
    <name evidence="3" type="ORF">PHYPO_G00009120</name>
</gene>
<proteinExistence type="predicted"/>
<evidence type="ECO:0000313" key="4">
    <source>
        <dbReference type="Proteomes" id="UP000327468"/>
    </source>
</evidence>
<keyword evidence="1" id="KW-0472">Membrane</keyword>
<comment type="caution">
    <text evidence="3">The sequence shown here is derived from an EMBL/GenBank/DDBJ whole genome shotgun (WGS) entry which is preliminary data.</text>
</comment>
<keyword evidence="2" id="KW-0732">Signal</keyword>
<dbReference type="Proteomes" id="UP000327468">
    <property type="component" value="Chromosome 1"/>
</dbReference>
<organism evidence="3 4">
    <name type="scientific">Pangasianodon hypophthalmus</name>
    <name type="common">Striped catfish</name>
    <name type="synonym">Helicophagus hypophthalmus</name>
    <dbReference type="NCBI Taxonomy" id="310915"/>
    <lineage>
        <taxon>Eukaryota</taxon>
        <taxon>Metazoa</taxon>
        <taxon>Chordata</taxon>
        <taxon>Craniata</taxon>
        <taxon>Vertebrata</taxon>
        <taxon>Euteleostomi</taxon>
        <taxon>Actinopterygii</taxon>
        <taxon>Neopterygii</taxon>
        <taxon>Teleostei</taxon>
        <taxon>Ostariophysi</taxon>
        <taxon>Siluriformes</taxon>
        <taxon>Pangasiidae</taxon>
        <taxon>Pangasianodon</taxon>
    </lineage>
</organism>
<protein>
    <submittedName>
        <fullName evidence="3">Uncharacterized protein</fullName>
    </submittedName>
</protein>
<reference evidence="3 4" key="1">
    <citation type="submission" date="2019-06" db="EMBL/GenBank/DDBJ databases">
        <title>A chromosome-scale genome assembly of the striped catfish, Pangasianodon hypophthalmus.</title>
        <authorList>
            <person name="Wen M."/>
            <person name="Zahm M."/>
            <person name="Roques C."/>
            <person name="Cabau C."/>
            <person name="Klopp C."/>
            <person name="Donnadieu C."/>
            <person name="Jouanno E."/>
            <person name="Avarre J.-C."/>
            <person name="Campet M."/>
            <person name="Ha T.T.T."/>
            <person name="Dugue R."/>
            <person name="Lampietro C."/>
            <person name="Louis A."/>
            <person name="Herpin A."/>
            <person name="Echchiki A."/>
            <person name="Berthelot C."/>
            <person name="Parey E."/>
            <person name="Roest-Crollius H."/>
            <person name="Braasch I."/>
            <person name="Postlethwait J."/>
            <person name="Bobe J."/>
            <person name="Montfort J."/>
            <person name="Bouchez O."/>
            <person name="Begum T."/>
            <person name="Schartl M."/>
            <person name="Guiguen Y."/>
        </authorList>
    </citation>
    <scope>NUCLEOTIDE SEQUENCE [LARGE SCALE GENOMIC DNA]</scope>
    <source>
        <strain evidence="3 4">Indonesia</strain>
        <tissue evidence="3">Blood</tissue>
    </source>
</reference>
<accession>A0A5N5Q730</accession>
<keyword evidence="1" id="KW-0812">Transmembrane</keyword>
<evidence type="ECO:0000313" key="3">
    <source>
        <dbReference type="EMBL" id="KAB5587108.1"/>
    </source>
</evidence>
<keyword evidence="1" id="KW-1133">Transmembrane helix</keyword>